<dbReference type="EMBL" id="KL597093">
    <property type="protein sequence ID" value="KER20093.1"/>
    <property type="molecule type" value="Genomic_DNA"/>
</dbReference>
<name>A0A074YZI6_OPIVI</name>
<dbReference type="AlphaFoldDB" id="A0A074YZI6"/>
<dbReference type="KEGG" id="ovi:T265_15395"/>
<dbReference type="CTD" id="20329560"/>
<organism evidence="1 2">
    <name type="scientific">Opisthorchis viverrini</name>
    <name type="common">Southeast Asian liver fluke</name>
    <dbReference type="NCBI Taxonomy" id="6198"/>
    <lineage>
        <taxon>Eukaryota</taxon>
        <taxon>Metazoa</taxon>
        <taxon>Spiralia</taxon>
        <taxon>Lophotrochozoa</taxon>
        <taxon>Platyhelminthes</taxon>
        <taxon>Trematoda</taxon>
        <taxon>Digenea</taxon>
        <taxon>Opisthorchiida</taxon>
        <taxon>Opisthorchiata</taxon>
        <taxon>Opisthorchiidae</taxon>
        <taxon>Opisthorchis</taxon>
    </lineage>
</organism>
<reference evidence="1 2" key="1">
    <citation type="submission" date="2013-11" db="EMBL/GenBank/DDBJ databases">
        <title>Opisthorchis viverrini - life in the bile duct.</title>
        <authorList>
            <person name="Young N.D."/>
            <person name="Nagarajan N."/>
            <person name="Lin S.J."/>
            <person name="Korhonen P.K."/>
            <person name="Jex A.R."/>
            <person name="Hall R.S."/>
            <person name="Safavi-Hemami H."/>
            <person name="Kaewkong W."/>
            <person name="Bertrand D."/>
            <person name="Gao S."/>
            <person name="Seet Q."/>
            <person name="Wongkham S."/>
            <person name="Teh B.T."/>
            <person name="Wongkham C."/>
            <person name="Intapan P.M."/>
            <person name="Maleewong W."/>
            <person name="Yang X."/>
            <person name="Hu M."/>
            <person name="Wang Z."/>
            <person name="Hofmann A."/>
            <person name="Sternberg P.W."/>
            <person name="Tan P."/>
            <person name="Wang J."/>
            <person name="Gasser R.B."/>
        </authorList>
    </citation>
    <scope>NUCLEOTIDE SEQUENCE [LARGE SCALE GENOMIC DNA]</scope>
</reference>
<feature type="non-terminal residue" evidence="1">
    <location>
        <position position="104"/>
    </location>
</feature>
<evidence type="ECO:0000313" key="2">
    <source>
        <dbReference type="Proteomes" id="UP000054324"/>
    </source>
</evidence>
<gene>
    <name evidence="1" type="ORF">T265_15395</name>
</gene>
<keyword evidence="2" id="KW-1185">Reference proteome</keyword>
<dbReference type="GeneID" id="20329560"/>
<dbReference type="RefSeq" id="XP_009176156.1">
    <property type="nucleotide sequence ID" value="XM_009177892.1"/>
</dbReference>
<protein>
    <submittedName>
        <fullName evidence="1">Uncharacterized protein</fullName>
    </submittedName>
</protein>
<sequence length="104" mass="11992">MHNAEDISKITHQVCSSWNVTDDNKYNSLQMAMIHSAWIDSRIRSDTDWFPPPICIYYPKMFDKRCCQIYSDCEGSLAPVLNAHRKAPSSKFALRLQVSLDPQI</sequence>
<proteinExistence type="predicted"/>
<accession>A0A074YZI6</accession>
<dbReference type="Proteomes" id="UP000054324">
    <property type="component" value="Unassembled WGS sequence"/>
</dbReference>
<evidence type="ECO:0000313" key="1">
    <source>
        <dbReference type="EMBL" id="KER20093.1"/>
    </source>
</evidence>